<keyword evidence="3" id="KW-1185">Reference proteome</keyword>
<gene>
    <name evidence="2" type="ORF">XH99_09525</name>
</gene>
<dbReference type="InterPro" id="IPR036928">
    <property type="entry name" value="AS_sf"/>
</dbReference>
<feature type="domain" description="Amidase" evidence="1">
    <location>
        <begin position="15"/>
        <end position="153"/>
    </location>
</feature>
<dbReference type="InterPro" id="IPR023631">
    <property type="entry name" value="Amidase_dom"/>
</dbReference>
<reference evidence="2 3" key="1">
    <citation type="submission" date="2015-04" db="EMBL/GenBank/DDBJ databases">
        <title>Comparative genomics of rhizobia nodulating Arachis hypogaea in China.</title>
        <authorList>
            <person name="Li Y."/>
        </authorList>
    </citation>
    <scope>NUCLEOTIDE SEQUENCE [LARGE SCALE GENOMIC DNA]</scope>
    <source>
        <strain evidence="2 3">CCBAU 51757</strain>
    </source>
</reference>
<dbReference type="Gene3D" id="3.90.1300.10">
    <property type="entry name" value="Amidase signature (AS) domain"/>
    <property type="match status" value="1"/>
</dbReference>
<sequence>DFEHMMRLSVRIHAVKSAAQFDSSASKIGRKVTREDVENVTWEDIQLGRSLSAIQHAQDIEAMRQFARNFVRKFHSFDVVISPVLADLPHPRGWLDMSLDLESFDQRLFGDLKFTAPLNQTGQPAISLPLHQTHDGKPIGVQFAARIGDEATLISLAGQLEQVLPWADRKPKVIAE</sequence>
<dbReference type="Pfam" id="PF01425">
    <property type="entry name" value="Amidase"/>
    <property type="match status" value="1"/>
</dbReference>
<accession>A0A4Q0SD45</accession>
<dbReference type="RefSeq" id="WP_245508899.1">
    <property type="nucleotide sequence ID" value="NZ_LBJQ01000023.1"/>
</dbReference>
<feature type="non-terminal residue" evidence="2">
    <location>
        <position position="1"/>
    </location>
</feature>
<evidence type="ECO:0000259" key="1">
    <source>
        <dbReference type="Pfam" id="PF01425"/>
    </source>
</evidence>
<name>A0A4Q0SD45_9BRAD</name>
<dbReference type="Proteomes" id="UP000289546">
    <property type="component" value="Unassembled WGS sequence"/>
</dbReference>
<organism evidence="2 3">
    <name type="scientific">Bradyrhizobium nanningense</name>
    <dbReference type="NCBI Taxonomy" id="1325118"/>
    <lineage>
        <taxon>Bacteria</taxon>
        <taxon>Pseudomonadati</taxon>
        <taxon>Pseudomonadota</taxon>
        <taxon>Alphaproteobacteria</taxon>
        <taxon>Hyphomicrobiales</taxon>
        <taxon>Nitrobacteraceae</taxon>
        <taxon>Bradyrhizobium</taxon>
    </lineage>
</organism>
<comment type="caution">
    <text evidence="2">The sequence shown here is derived from an EMBL/GenBank/DDBJ whole genome shotgun (WGS) entry which is preliminary data.</text>
</comment>
<dbReference type="AlphaFoldDB" id="A0A4Q0SD45"/>
<evidence type="ECO:0000313" key="2">
    <source>
        <dbReference type="EMBL" id="RXH34599.1"/>
    </source>
</evidence>
<dbReference type="SUPFAM" id="SSF75304">
    <property type="entry name" value="Amidase signature (AS) enzymes"/>
    <property type="match status" value="1"/>
</dbReference>
<proteinExistence type="predicted"/>
<evidence type="ECO:0000313" key="3">
    <source>
        <dbReference type="Proteomes" id="UP000289546"/>
    </source>
</evidence>
<dbReference type="EMBL" id="LBJQ01000023">
    <property type="protein sequence ID" value="RXH34599.1"/>
    <property type="molecule type" value="Genomic_DNA"/>
</dbReference>
<protein>
    <recommendedName>
        <fullName evidence="1">Amidase domain-containing protein</fullName>
    </recommendedName>
</protein>